<dbReference type="AlphaFoldDB" id="A0AAF0Q722"/>
<gene>
    <name evidence="1" type="ORF">MTR67_007954</name>
</gene>
<dbReference type="Proteomes" id="UP001234989">
    <property type="component" value="Chromosome 2"/>
</dbReference>
<name>A0AAF0Q722_SOLVR</name>
<accession>A0AAF0Q722</accession>
<sequence>MLVQCHILYSWKNCLR</sequence>
<reference evidence="1" key="1">
    <citation type="submission" date="2023-08" db="EMBL/GenBank/DDBJ databases">
        <title>A de novo genome assembly of Solanum verrucosum Schlechtendal, a Mexican diploid species geographically isolated from the other diploid A-genome species in potato relatives.</title>
        <authorList>
            <person name="Hosaka K."/>
        </authorList>
    </citation>
    <scope>NUCLEOTIDE SEQUENCE</scope>
    <source>
        <tissue evidence="1">Young leaves</tissue>
    </source>
</reference>
<evidence type="ECO:0000313" key="2">
    <source>
        <dbReference type="Proteomes" id="UP001234989"/>
    </source>
</evidence>
<protein>
    <submittedName>
        <fullName evidence="1">Uncharacterized protein</fullName>
    </submittedName>
</protein>
<keyword evidence="2" id="KW-1185">Reference proteome</keyword>
<evidence type="ECO:0000313" key="1">
    <source>
        <dbReference type="EMBL" id="WMV14569.1"/>
    </source>
</evidence>
<proteinExistence type="predicted"/>
<dbReference type="EMBL" id="CP133613">
    <property type="protein sequence ID" value="WMV14569.1"/>
    <property type="molecule type" value="Genomic_DNA"/>
</dbReference>
<organism evidence="1 2">
    <name type="scientific">Solanum verrucosum</name>
    <dbReference type="NCBI Taxonomy" id="315347"/>
    <lineage>
        <taxon>Eukaryota</taxon>
        <taxon>Viridiplantae</taxon>
        <taxon>Streptophyta</taxon>
        <taxon>Embryophyta</taxon>
        <taxon>Tracheophyta</taxon>
        <taxon>Spermatophyta</taxon>
        <taxon>Magnoliopsida</taxon>
        <taxon>eudicotyledons</taxon>
        <taxon>Gunneridae</taxon>
        <taxon>Pentapetalae</taxon>
        <taxon>asterids</taxon>
        <taxon>lamiids</taxon>
        <taxon>Solanales</taxon>
        <taxon>Solanaceae</taxon>
        <taxon>Solanoideae</taxon>
        <taxon>Solaneae</taxon>
        <taxon>Solanum</taxon>
    </lineage>
</organism>